<evidence type="ECO:0000256" key="1">
    <source>
        <dbReference type="SAM" id="MobiDB-lite"/>
    </source>
</evidence>
<evidence type="ECO:0000313" key="3">
    <source>
        <dbReference type="Proteomes" id="UP000499080"/>
    </source>
</evidence>
<evidence type="ECO:0000313" key="2">
    <source>
        <dbReference type="EMBL" id="GBO43299.1"/>
    </source>
</evidence>
<gene>
    <name evidence="2" type="ORF">AVEN_162336_1</name>
</gene>
<keyword evidence="3" id="KW-1185">Reference proteome</keyword>
<comment type="caution">
    <text evidence="2">The sequence shown here is derived from an EMBL/GenBank/DDBJ whole genome shotgun (WGS) entry which is preliminary data.</text>
</comment>
<organism evidence="2 3">
    <name type="scientific">Araneus ventricosus</name>
    <name type="common">Orbweaver spider</name>
    <name type="synonym">Epeira ventricosa</name>
    <dbReference type="NCBI Taxonomy" id="182803"/>
    <lineage>
        <taxon>Eukaryota</taxon>
        <taxon>Metazoa</taxon>
        <taxon>Ecdysozoa</taxon>
        <taxon>Arthropoda</taxon>
        <taxon>Chelicerata</taxon>
        <taxon>Arachnida</taxon>
        <taxon>Araneae</taxon>
        <taxon>Araneomorphae</taxon>
        <taxon>Entelegynae</taxon>
        <taxon>Araneoidea</taxon>
        <taxon>Araneidae</taxon>
        <taxon>Araneus</taxon>
    </lineage>
</organism>
<proteinExistence type="predicted"/>
<dbReference type="AlphaFoldDB" id="A0A4Y2X175"/>
<sequence length="134" mass="15642">MCLYDSRLESSERLKERYLGTNLIISNCGQMTLDVPSSNLCFISARGLSTYLSRHGRIYTYIHNPRRPTQPKGLESARIDGEESHQPRKNQQEWSPLNFLVYFSKKVLLPLPRVDKKIRTYCNPGSNDYQKIFR</sequence>
<feature type="region of interest" description="Disordered" evidence="1">
    <location>
        <begin position="63"/>
        <end position="91"/>
    </location>
</feature>
<protein>
    <submittedName>
        <fullName evidence="2">Uncharacterized protein</fullName>
    </submittedName>
</protein>
<dbReference type="EMBL" id="BGPR01069676">
    <property type="protein sequence ID" value="GBO43299.1"/>
    <property type="molecule type" value="Genomic_DNA"/>
</dbReference>
<name>A0A4Y2X175_ARAVE</name>
<reference evidence="2 3" key="1">
    <citation type="journal article" date="2019" name="Sci. Rep.">
        <title>Orb-weaving spider Araneus ventricosus genome elucidates the spidroin gene catalogue.</title>
        <authorList>
            <person name="Kono N."/>
            <person name="Nakamura H."/>
            <person name="Ohtoshi R."/>
            <person name="Moran D.A.P."/>
            <person name="Shinohara A."/>
            <person name="Yoshida Y."/>
            <person name="Fujiwara M."/>
            <person name="Mori M."/>
            <person name="Tomita M."/>
            <person name="Arakawa K."/>
        </authorList>
    </citation>
    <scope>NUCLEOTIDE SEQUENCE [LARGE SCALE GENOMIC DNA]</scope>
</reference>
<accession>A0A4Y2X175</accession>
<feature type="compositionally biased region" description="Basic and acidic residues" evidence="1">
    <location>
        <begin position="75"/>
        <end position="86"/>
    </location>
</feature>
<dbReference type="Proteomes" id="UP000499080">
    <property type="component" value="Unassembled WGS sequence"/>
</dbReference>